<evidence type="ECO:0000256" key="10">
    <source>
        <dbReference type="ARBA" id="ARBA00042775"/>
    </source>
</evidence>
<dbReference type="SUPFAM" id="SSF109998">
    <property type="entry name" value="Triger factor/SurA peptide-binding domain-like"/>
    <property type="match status" value="1"/>
</dbReference>
<evidence type="ECO:0000256" key="7">
    <source>
        <dbReference type="ARBA" id="ARBA00023186"/>
    </source>
</evidence>
<dbReference type="PROSITE" id="PS01096">
    <property type="entry name" value="PPIC_PPIASE_1"/>
    <property type="match status" value="1"/>
</dbReference>
<dbReference type="GO" id="GO:0003755">
    <property type="term" value="F:peptidyl-prolyl cis-trans isomerase activity"/>
    <property type="evidence" value="ECO:0007669"/>
    <property type="project" value="UniProtKB-KW"/>
</dbReference>
<dbReference type="SUPFAM" id="SSF54534">
    <property type="entry name" value="FKBP-like"/>
    <property type="match status" value="1"/>
</dbReference>
<dbReference type="Gene3D" id="1.10.4030.10">
    <property type="entry name" value="Porin chaperone SurA, peptide-binding domain"/>
    <property type="match status" value="2"/>
</dbReference>
<dbReference type="Gene3D" id="3.10.50.40">
    <property type="match status" value="1"/>
</dbReference>
<feature type="transmembrane region" description="Helical" evidence="12">
    <location>
        <begin position="12"/>
        <end position="34"/>
    </location>
</feature>
<evidence type="ECO:0000313" key="14">
    <source>
        <dbReference type="EMBL" id="SQI41775.1"/>
    </source>
</evidence>
<keyword evidence="6 12" id="KW-0472">Membrane</keyword>
<keyword evidence="7" id="KW-0143">Chaperone</keyword>
<feature type="domain" description="PpiC" evidence="13">
    <location>
        <begin position="269"/>
        <end position="358"/>
    </location>
</feature>
<name>A0A2X4XP95_9GAMM</name>
<keyword evidence="5 12" id="KW-1133">Transmembrane helix</keyword>
<dbReference type="AlphaFoldDB" id="A0A2X4XP95"/>
<reference evidence="14 15" key="1">
    <citation type="submission" date="2018-06" db="EMBL/GenBank/DDBJ databases">
        <authorList>
            <consortium name="Pathogen Informatics"/>
            <person name="Doyle S."/>
        </authorList>
    </citation>
    <scope>NUCLEOTIDE SEQUENCE [LARGE SCALE GENOMIC DNA]</scope>
    <source>
        <strain evidence="14 15">NCTC12151</strain>
    </source>
</reference>
<evidence type="ECO:0000259" key="13">
    <source>
        <dbReference type="PROSITE" id="PS50198"/>
    </source>
</evidence>
<keyword evidence="11 14" id="KW-0413">Isomerase</keyword>
<sequence length="627" mass="68365">MMDNLRAASNNVVLKVLLALIMLSFVLTGVGGYLGSSENYVAEVNGQEISSANFEQSFNNERSRLQQQLGENFSQLMANEDYMKQLRQDVLNRMINDLLIDQYAASLGMAIGDDQVKLAIQNSPDFFTNGKFDNEKYRDLLNRIMVSPEQYAEIMRKQLLSQQIVRAFAGSDFALPTEAESAAALIQQKRGVRLAPVNMTALAEKKEAEPSAEQVKAFYDQNKARFTTPETVKVSYIEVDAASLSEGLTVSEQEIADFYQKNKPMFIQKPRFDYSVIVLEKESDAKAVVEQLKQGADFATLAKEKSIDKDSGAKGGDLGWLETTAIPDDILAAKLTADGQLSDVIRSDLGYLVVRLNGTETSKEKPLESVKSEITQALMQDKSYEKFEDLQSKIMDATANDRLSLDGAAKASGLKVVETDWFTREDVPQQLNYPEVVQTIFDGSLFGGNGAPGQNSDLISVEGDRAFMLRIAEHRPEAVKEFDSVSAEITALLKRQNVAEMARKQAQELIAALKGGTGDAALAAAGVKFGDRQDVTRFSDDAQIADAVFAMPLPKDSKPEFGVASDMKGNVLIVALDTVEAGKLEGEQAKAVTTQLAKQAGEATLDALLGSLRAKAKIKIGEAAGIK</sequence>
<dbReference type="InterPro" id="IPR052029">
    <property type="entry name" value="PpiD_chaperone"/>
</dbReference>
<dbReference type="EMBL" id="LS483470">
    <property type="protein sequence ID" value="SQI41775.1"/>
    <property type="molecule type" value="Genomic_DNA"/>
</dbReference>
<evidence type="ECO:0000256" key="6">
    <source>
        <dbReference type="ARBA" id="ARBA00023136"/>
    </source>
</evidence>
<evidence type="ECO:0000256" key="4">
    <source>
        <dbReference type="ARBA" id="ARBA00022692"/>
    </source>
</evidence>
<comment type="subcellular location">
    <subcellularLocation>
        <location evidence="1">Cell inner membrane</location>
        <topology evidence="1">Single-pass type II membrane protein</topology>
        <orientation evidence="1">Periplasmic side</orientation>
    </subcellularLocation>
</comment>
<protein>
    <recommendedName>
        <fullName evidence="9">Periplasmic chaperone PpiD</fullName>
    </recommendedName>
    <alternativeName>
        <fullName evidence="10">Periplasmic folding chaperone</fullName>
    </alternativeName>
</protein>
<dbReference type="Proteomes" id="UP000249005">
    <property type="component" value="Chromosome 1"/>
</dbReference>
<keyword evidence="15" id="KW-1185">Reference proteome</keyword>
<evidence type="ECO:0000256" key="11">
    <source>
        <dbReference type="PROSITE-ProRule" id="PRU00278"/>
    </source>
</evidence>
<dbReference type="InterPro" id="IPR046357">
    <property type="entry name" value="PPIase_dom_sf"/>
</dbReference>
<evidence type="ECO:0000256" key="1">
    <source>
        <dbReference type="ARBA" id="ARBA00004382"/>
    </source>
</evidence>
<evidence type="ECO:0000256" key="9">
    <source>
        <dbReference type="ARBA" id="ARBA00040743"/>
    </source>
</evidence>
<dbReference type="InterPro" id="IPR023058">
    <property type="entry name" value="PPIase_PpiC_CS"/>
</dbReference>
<dbReference type="Gene3D" id="3.40.190.10">
    <property type="entry name" value="Periplasmic binding protein-like II"/>
    <property type="match status" value="2"/>
</dbReference>
<keyword evidence="3" id="KW-0997">Cell inner membrane</keyword>
<dbReference type="NCBIfam" id="NF008054">
    <property type="entry name" value="PRK10788.1"/>
    <property type="match status" value="1"/>
</dbReference>
<dbReference type="PROSITE" id="PS50198">
    <property type="entry name" value="PPIC_PPIASE_2"/>
    <property type="match status" value="1"/>
</dbReference>
<dbReference type="PANTHER" id="PTHR47529:SF1">
    <property type="entry name" value="PERIPLASMIC CHAPERONE PPID"/>
    <property type="match status" value="1"/>
</dbReference>
<keyword evidence="4 12" id="KW-0812">Transmembrane</keyword>
<dbReference type="GO" id="GO:0005886">
    <property type="term" value="C:plasma membrane"/>
    <property type="evidence" value="ECO:0007669"/>
    <property type="project" value="UniProtKB-SubCell"/>
</dbReference>
<comment type="similarity">
    <text evidence="8">Belongs to the PpiD chaperone family.</text>
</comment>
<keyword evidence="11" id="KW-0697">Rotamase</keyword>
<evidence type="ECO:0000313" key="15">
    <source>
        <dbReference type="Proteomes" id="UP000249005"/>
    </source>
</evidence>
<evidence type="ECO:0000256" key="3">
    <source>
        <dbReference type="ARBA" id="ARBA00022519"/>
    </source>
</evidence>
<dbReference type="InterPro" id="IPR027304">
    <property type="entry name" value="Trigger_fact/SurA_dom_sf"/>
</dbReference>
<keyword evidence="2" id="KW-1003">Cell membrane</keyword>
<dbReference type="PANTHER" id="PTHR47529">
    <property type="entry name" value="PEPTIDYL-PROLYL CIS-TRANS ISOMERASE D"/>
    <property type="match status" value="1"/>
</dbReference>
<accession>A0A2X4XP95</accession>
<dbReference type="KEGG" id="lri:NCTC12151_02332"/>
<dbReference type="RefSeq" id="WP_111740791.1">
    <property type="nucleotide sequence ID" value="NZ_LR698987.1"/>
</dbReference>
<dbReference type="InterPro" id="IPR000297">
    <property type="entry name" value="PPIase_PpiC"/>
</dbReference>
<gene>
    <name evidence="14" type="primary">ppiD</name>
    <name evidence="14" type="ORF">NCTC12151_02332</name>
</gene>
<proteinExistence type="inferred from homology"/>
<dbReference type="OrthoDB" id="9812372at2"/>
<evidence type="ECO:0000256" key="12">
    <source>
        <dbReference type="SAM" id="Phobius"/>
    </source>
</evidence>
<evidence type="ECO:0000256" key="2">
    <source>
        <dbReference type="ARBA" id="ARBA00022475"/>
    </source>
</evidence>
<dbReference type="Pfam" id="PF13624">
    <property type="entry name" value="SurA_N_3"/>
    <property type="match status" value="1"/>
</dbReference>
<organism evidence="14 15">
    <name type="scientific">Leminorella richardii</name>
    <dbReference type="NCBI Taxonomy" id="158841"/>
    <lineage>
        <taxon>Bacteria</taxon>
        <taxon>Pseudomonadati</taxon>
        <taxon>Pseudomonadota</taxon>
        <taxon>Gammaproteobacteria</taxon>
        <taxon>Enterobacterales</taxon>
        <taxon>Budviciaceae</taxon>
        <taxon>Leminorella</taxon>
    </lineage>
</organism>
<dbReference type="Pfam" id="PF13145">
    <property type="entry name" value="Rotamase_2"/>
    <property type="match status" value="1"/>
</dbReference>
<evidence type="ECO:0000256" key="8">
    <source>
        <dbReference type="ARBA" id="ARBA00038408"/>
    </source>
</evidence>
<evidence type="ECO:0000256" key="5">
    <source>
        <dbReference type="ARBA" id="ARBA00022989"/>
    </source>
</evidence>